<evidence type="ECO:0000259" key="7">
    <source>
        <dbReference type="Pfam" id="PF05175"/>
    </source>
</evidence>
<comment type="subcellular location">
    <subcellularLocation>
        <location evidence="6">Cytoplasm</location>
    </subcellularLocation>
</comment>
<keyword evidence="3 6" id="KW-0808">Transferase</keyword>
<dbReference type="Pfam" id="PF05175">
    <property type="entry name" value="MTS"/>
    <property type="match status" value="1"/>
</dbReference>
<keyword evidence="4 6" id="KW-0949">S-adenosyl-L-methionine</keyword>
<name>A0A415GIZ6_9BACT</name>
<evidence type="ECO:0000313" key="9">
    <source>
        <dbReference type="Proteomes" id="UP000286598"/>
    </source>
</evidence>
<dbReference type="GO" id="GO:0003676">
    <property type="term" value="F:nucleic acid binding"/>
    <property type="evidence" value="ECO:0007669"/>
    <property type="project" value="InterPro"/>
</dbReference>
<evidence type="ECO:0000256" key="5">
    <source>
        <dbReference type="ARBA" id="ARBA00022694"/>
    </source>
</evidence>
<dbReference type="PANTHER" id="PTHR47739:SF1">
    <property type="entry name" value="TRNA1(VAL) (ADENINE(37)-N6)-METHYLTRANSFERASE"/>
    <property type="match status" value="1"/>
</dbReference>
<dbReference type="GO" id="GO:0016430">
    <property type="term" value="F:tRNA (adenine-N6)-methyltransferase activity"/>
    <property type="evidence" value="ECO:0007669"/>
    <property type="project" value="UniProtKB-UniRule"/>
</dbReference>
<reference evidence="8 9" key="1">
    <citation type="submission" date="2018-08" db="EMBL/GenBank/DDBJ databases">
        <title>A genome reference for cultivated species of the human gut microbiota.</title>
        <authorList>
            <person name="Zou Y."/>
            <person name="Xue W."/>
            <person name="Luo G."/>
        </authorList>
    </citation>
    <scope>NUCLEOTIDE SEQUENCE [LARGE SCALE GENOMIC DNA]</scope>
    <source>
        <strain evidence="8 9">AF42-9</strain>
    </source>
</reference>
<keyword evidence="1 6" id="KW-0963">Cytoplasm</keyword>
<keyword evidence="9" id="KW-1185">Reference proteome</keyword>
<evidence type="ECO:0000256" key="3">
    <source>
        <dbReference type="ARBA" id="ARBA00022679"/>
    </source>
</evidence>
<dbReference type="InterPro" id="IPR022882">
    <property type="entry name" value="tRNA_adenine-N6_MeTrfase"/>
</dbReference>
<dbReference type="HAMAP" id="MF_01872">
    <property type="entry name" value="tRNA_methyltr_YfiC"/>
    <property type="match status" value="1"/>
</dbReference>
<dbReference type="SUPFAM" id="SSF53335">
    <property type="entry name" value="S-adenosyl-L-methionine-dependent methyltransferases"/>
    <property type="match status" value="1"/>
</dbReference>
<protein>
    <recommendedName>
        <fullName evidence="6">tRNA1(Val) (adenine(37)-N6)-methyltransferase</fullName>
        <ecNumber evidence="6">2.1.1.223</ecNumber>
    </recommendedName>
    <alternativeName>
        <fullName evidence="6">tRNA m6A37 methyltransferase</fullName>
    </alternativeName>
</protein>
<proteinExistence type="inferred from homology"/>
<dbReference type="GO" id="GO:0005737">
    <property type="term" value="C:cytoplasm"/>
    <property type="evidence" value="ECO:0007669"/>
    <property type="project" value="UniProtKB-SubCell"/>
</dbReference>
<dbReference type="GO" id="GO:0008033">
    <property type="term" value="P:tRNA processing"/>
    <property type="evidence" value="ECO:0007669"/>
    <property type="project" value="UniProtKB-UniRule"/>
</dbReference>
<feature type="domain" description="Methyltransferase small" evidence="7">
    <location>
        <begin position="31"/>
        <end position="118"/>
    </location>
</feature>
<dbReference type="Proteomes" id="UP000286598">
    <property type="component" value="Unassembled WGS sequence"/>
</dbReference>
<evidence type="ECO:0000256" key="6">
    <source>
        <dbReference type="HAMAP-Rule" id="MF_01872"/>
    </source>
</evidence>
<dbReference type="OrthoDB" id="5383291at2"/>
<dbReference type="RefSeq" id="WP_118355656.1">
    <property type="nucleotide sequence ID" value="NZ_DBGABP010000146.1"/>
</dbReference>
<dbReference type="AlphaFoldDB" id="A0A415GIZ6"/>
<dbReference type="InterPro" id="IPR002052">
    <property type="entry name" value="DNA_methylase_N6_adenine_CS"/>
</dbReference>
<dbReference type="EC" id="2.1.1.223" evidence="6"/>
<accession>A0A415GIZ6</accession>
<dbReference type="PROSITE" id="PS00092">
    <property type="entry name" value="N6_MTASE"/>
    <property type="match status" value="1"/>
</dbReference>
<sequence>MFAFKKFVIHQDHCAMKVGTDGVLLGSWANGGKRILDIGTGTGLIALMMAQRYTDATIDAVEIDHDAALQAYENVSNTEFANRIKIVETAIQHYSTQDKYNAIVSNPPFFIDSLLNPNAQRSTARHACTLKYCELFATVKALLDTDGEFSAIIPTECLQAFIAEAYKAGLAMSRQCAVRTTPRKQPKRHLVAFHHADHKCEREMEEVCLQDIDGSRSEWYAQLTADFYIK</sequence>
<keyword evidence="2 6" id="KW-0489">Methyltransferase</keyword>
<evidence type="ECO:0000313" key="8">
    <source>
        <dbReference type="EMBL" id="RHK49208.1"/>
    </source>
</evidence>
<comment type="similarity">
    <text evidence="6">Belongs to the methyltransferase superfamily. tRNA (adenine-N(6)-)-methyltransferase family.</text>
</comment>
<dbReference type="PANTHER" id="PTHR47739">
    <property type="entry name" value="TRNA1(VAL) (ADENINE(37)-N6)-METHYLTRANSFERASE"/>
    <property type="match status" value="1"/>
</dbReference>
<gene>
    <name evidence="8" type="ORF">DW060_09320</name>
</gene>
<dbReference type="EMBL" id="QRNO01000047">
    <property type="protein sequence ID" value="RHK49208.1"/>
    <property type="molecule type" value="Genomic_DNA"/>
</dbReference>
<dbReference type="CDD" id="cd02440">
    <property type="entry name" value="AdoMet_MTases"/>
    <property type="match status" value="1"/>
</dbReference>
<dbReference type="InterPro" id="IPR050210">
    <property type="entry name" value="tRNA_Adenine-N(6)_MTase"/>
</dbReference>
<evidence type="ECO:0000256" key="4">
    <source>
        <dbReference type="ARBA" id="ARBA00022691"/>
    </source>
</evidence>
<evidence type="ECO:0000256" key="1">
    <source>
        <dbReference type="ARBA" id="ARBA00022490"/>
    </source>
</evidence>
<dbReference type="Gene3D" id="3.40.50.150">
    <property type="entry name" value="Vaccinia Virus protein VP39"/>
    <property type="match status" value="1"/>
</dbReference>
<keyword evidence="5 6" id="KW-0819">tRNA processing</keyword>
<dbReference type="InterPro" id="IPR029063">
    <property type="entry name" value="SAM-dependent_MTases_sf"/>
</dbReference>
<dbReference type="InterPro" id="IPR007848">
    <property type="entry name" value="Small_mtfrase_dom"/>
</dbReference>
<dbReference type="GO" id="GO:0032259">
    <property type="term" value="P:methylation"/>
    <property type="evidence" value="ECO:0007669"/>
    <property type="project" value="UniProtKB-KW"/>
</dbReference>
<organism evidence="8 9">
    <name type="scientific">Leyella stercorea</name>
    <dbReference type="NCBI Taxonomy" id="363265"/>
    <lineage>
        <taxon>Bacteria</taxon>
        <taxon>Pseudomonadati</taxon>
        <taxon>Bacteroidota</taxon>
        <taxon>Bacteroidia</taxon>
        <taxon>Bacteroidales</taxon>
        <taxon>Prevotellaceae</taxon>
        <taxon>Leyella</taxon>
    </lineage>
</organism>
<comment type="function">
    <text evidence="6">Specifically methylates the adenine in position 37 of tRNA(1)(Val) (anticodon cmo5UAC).</text>
</comment>
<comment type="caution">
    <text evidence="8">The sequence shown here is derived from an EMBL/GenBank/DDBJ whole genome shotgun (WGS) entry which is preliminary data.</text>
</comment>
<evidence type="ECO:0000256" key="2">
    <source>
        <dbReference type="ARBA" id="ARBA00022603"/>
    </source>
</evidence>
<comment type="catalytic activity">
    <reaction evidence="6">
        <text>adenosine(37) in tRNA1(Val) + S-adenosyl-L-methionine = N(6)-methyladenosine(37) in tRNA1(Val) + S-adenosyl-L-homocysteine + H(+)</text>
        <dbReference type="Rhea" id="RHEA:43160"/>
        <dbReference type="Rhea" id="RHEA-COMP:10369"/>
        <dbReference type="Rhea" id="RHEA-COMP:10370"/>
        <dbReference type="ChEBI" id="CHEBI:15378"/>
        <dbReference type="ChEBI" id="CHEBI:57856"/>
        <dbReference type="ChEBI" id="CHEBI:59789"/>
        <dbReference type="ChEBI" id="CHEBI:74411"/>
        <dbReference type="ChEBI" id="CHEBI:74449"/>
        <dbReference type="EC" id="2.1.1.223"/>
    </reaction>
</comment>